<comment type="catalytic activity">
    <reaction evidence="8">
        <text>N-terminal L-seryl-L-prolyl-L-lysyl-[protein] + 3 S-adenosyl-L-methionine = N-terminal N,N,N-trimethyl-L-seryl-L-prolyl-L-lysyl-[protein] + 3 S-adenosyl-L-homocysteine + 3 H(+)</text>
        <dbReference type="Rhea" id="RHEA:54724"/>
        <dbReference type="Rhea" id="RHEA-COMP:13789"/>
        <dbReference type="Rhea" id="RHEA-COMP:13973"/>
        <dbReference type="ChEBI" id="CHEBI:15378"/>
        <dbReference type="ChEBI" id="CHEBI:57856"/>
        <dbReference type="ChEBI" id="CHEBI:59789"/>
        <dbReference type="ChEBI" id="CHEBI:138061"/>
        <dbReference type="ChEBI" id="CHEBI:138317"/>
        <dbReference type="EC" id="2.1.1.244"/>
    </reaction>
</comment>
<keyword evidence="4 12" id="KW-0949">S-adenosyl-L-methionine</keyword>
<dbReference type="AlphaFoldDB" id="A0A2T3ATA5"/>
<dbReference type="GeneID" id="36571058"/>
<evidence type="ECO:0000256" key="1">
    <source>
        <dbReference type="ARBA" id="ARBA00009059"/>
    </source>
</evidence>
<dbReference type="InterPro" id="IPR029063">
    <property type="entry name" value="SAM-dependent_MTases_sf"/>
</dbReference>
<evidence type="ECO:0000256" key="7">
    <source>
        <dbReference type="ARBA" id="ARBA00043129"/>
    </source>
</evidence>
<dbReference type="PANTHER" id="PTHR12753">
    <property type="entry name" value="AD-003 - RELATED"/>
    <property type="match status" value="1"/>
</dbReference>
<evidence type="ECO:0000256" key="2">
    <source>
        <dbReference type="ARBA" id="ARBA00022603"/>
    </source>
</evidence>
<dbReference type="STRING" id="857342.A0A2T3ATA5"/>
<keyword evidence="3" id="KW-0808">Transferase</keyword>
<sequence>MADANINHQDARAYWQSIDADVNGMLGGFPYVSKVDLQGSKNFLAKLGVGGKGKKKVERAVDCGAGIGRITEGLLLSVAETVDIVEPIAKFSDVLKGKQGIGEIFNVGLEEWSPDWNENLRYDLIWNQWCLGHLTDAQLVAYLKKCAKVVREEGWIIVKENLSTSGQDDFDEVDSSVTRTDEKLRHIFEEAGLKVKKMEIQKGLPSELLPVKIYALKPETPH</sequence>
<evidence type="ECO:0000256" key="9">
    <source>
        <dbReference type="ARBA" id="ARBA00047885"/>
    </source>
</evidence>
<dbReference type="EMBL" id="KZ679016">
    <property type="protein sequence ID" value="PSS10719.1"/>
    <property type="molecule type" value="Genomic_DNA"/>
</dbReference>
<dbReference type="Gene3D" id="3.40.50.150">
    <property type="entry name" value="Vaccinia Virus protein VP39"/>
    <property type="match status" value="1"/>
</dbReference>
<dbReference type="InterPro" id="IPR008576">
    <property type="entry name" value="MeTrfase_NTM1"/>
</dbReference>
<comment type="similarity">
    <text evidence="1">Belongs to the methyltransferase superfamily. NTM1 family.</text>
</comment>
<dbReference type="GO" id="GO:0071885">
    <property type="term" value="F:N-terminal protein N-methyltransferase activity"/>
    <property type="evidence" value="ECO:0007669"/>
    <property type="project" value="UniProtKB-EC"/>
</dbReference>
<dbReference type="SUPFAM" id="SSF53335">
    <property type="entry name" value="S-adenosyl-L-methionine-dependent methyltransferases"/>
    <property type="match status" value="1"/>
</dbReference>
<name>A0A2T3ATA5_AMORE</name>
<feature type="binding site" evidence="12">
    <location>
        <position position="64"/>
    </location>
    <ligand>
        <name>S-adenosyl-L-methionine</name>
        <dbReference type="ChEBI" id="CHEBI:59789"/>
    </ligand>
</feature>
<keyword evidence="14" id="KW-1185">Reference proteome</keyword>
<evidence type="ECO:0000256" key="8">
    <source>
        <dbReference type="ARBA" id="ARBA00047306"/>
    </source>
</evidence>
<dbReference type="Pfam" id="PF05891">
    <property type="entry name" value="Methyltransf_PK"/>
    <property type="match status" value="1"/>
</dbReference>
<proteinExistence type="inferred from homology"/>
<dbReference type="GO" id="GO:0032259">
    <property type="term" value="P:methylation"/>
    <property type="evidence" value="ECO:0007669"/>
    <property type="project" value="UniProtKB-KW"/>
</dbReference>
<accession>A0A2T3ATA5</accession>
<evidence type="ECO:0000256" key="6">
    <source>
        <dbReference type="ARBA" id="ARBA00039449"/>
    </source>
</evidence>
<gene>
    <name evidence="13" type="ORF">M430DRAFT_145829</name>
</gene>
<feature type="binding site" evidence="12">
    <location>
        <position position="69"/>
    </location>
    <ligand>
        <name>S-adenosyl-L-methionine</name>
        <dbReference type="ChEBI" id="CHEBI:59789"/>
    </ligand>
</feature>
<feature type="binding site" evidence="12">
    <location>
        <position position="128"/>
    </location>
    <ligand>
        <name>S-adenosyl-L-methionine</name>
        <dbReference type="ChEBI" id="CHEBI:59789"/>
    </ligand>
</feature>
<keyword evidence="2" id="KW-0489">Methyltransferase</keyword>
<comment type="catalytic activity">
    <reaction evidence="9">
        <text>N-terminal L-prolyl-L-prolyl-L-lysyl-[protein] + 2 S-adenosyl-L-methionine = N-terminal N,N-dimethyl-L-prolyl-L-prolyl-L-lysyl-[protein] + 2 S-adenosyl-L-homocysteine + 2 H(+)</text>
        <dbReference type="Rhea" id="RHEA:54736"/>
        <dbReference type="Rhea" id="RHEA-COMP:13787"/>
        <dbReference type="Rhea" id="RHEA-COMP:13974"/>
        <dbReference type="ChEBI" id="CHEBI:15378"/>
        <dbReference type="ChEBI" id="CHEBI:57856"/>
        <dbReference type="ChEBI" id="CHEBI:59789"/>
        <dbReference type="ChEBI" id="CHEBI:138059"/>
        <dbReference type="ChEBI" id="CHEBI:138318"/>
        <dbReference type="EC" id="2.1.1.244"/>
    </reaction>
</comment>
<evidence type="ECO:0000313" key="14">
    <source>
        <dbReference type="Proteomes" id="UP000241818"/>
    </source>
</evidence>
<dbReference type="FunFam" id="3.40.50.150:FF:000025">
    <property type="entry name" value="N-terminal Xaa-Pro-Lys N-methyltransferase 1"/>
    <property type="match status" value="1"/>
</dbReference>
<evidence type="ECO:0000256" key="11">
    <source>
        <dbReference type="ARBA" id="ARBA00082558"/>
    </source>
</evidence>
<dbReference type="GO" id="GO:0005737">
    <property type="term" value="C:cytoplasm"/>
    <property type="evidence" value="ECO:0007669"/>
    <property type="project" value="TreeGrafter"/>
</dbReference>
<evidence type="ECO:0000313" key="13">
    <source>
        <dbReference type="EMBL" id="PSS10719.1"/>
    </source>
</evidence>
<dbReference type="Proteomes" id="UP000241818">
    <property type="component" value="Unassembled WGS sequence"/>
</dbReference>
<dbReference type="PIRSF" id="PIRSF016958">
    <property type="entry name" value="DUF858_MeTrfase_lik"/>
    <property type="match status" value="1"/>
</dbReference>
<dbReference type="InParanoid" id="A0A2T3ATA5"/>
<evidence type="ECO:0000256" key="12">
    <source>
        <dbReference type="PIRSR" id="PIRSR016958-1"/>
    </source>
</evidence>
<protein>
    <recommendedName>
        <fullName evidence="6">Alpha N-terminal protein methyltransferase 1</fullName>
        <ecNumber evidence="5">2.1.1.244</ecNumber>
    </recommendedName>
    <alternativeName>
        <fullName evidence="11">Translation associated element 1</fullName>
    </alternativeName>
    <alternativeName>
        <fullName evidence="7">X-Pro-Lys N-terminal protein methyltransferase 1</fullName>
    </alternativeName>
</protein>
<dbReference type="EC" id="2.1.1.244" evidence="5"/>
<dbReference type="CDD" id="cd02440">
    <property type="entry name" value="AdoMet_MTases"/>
    <property type="match status" value="1"/>
</dbReference>
<dbReference type="FunCoup" id="A0A2T3ATA5">
    <property type="interactions" value="478"/>
</dbReference>
<evidence type="ECO:0000256" key="5">
    <source>
        <dbReference type="ARBA" id="ARBA00039112"/>
    </source>
</evidence>
<evidence type="ECO:0000256" key="4">
    <source>
        <dbReference type="ARBA" id="ARBA00022691"/>
    </source>
</evidence>
<reference evidence="13 14" key="1">
    <citation type="journal article" date="2018" name="New Phytol.">
        <title>Comparative genomics and transcriptomics depict ericoid mycorrhizal fungi as versatile saprotrophs and plant mutualists.</title>
        <authorList>
            <person name="Martino E."/>
            <person name="Morin E."/>
            <person name="Grelet G.A."/>
            <person name="Kuo A."/>
            <person name="Kohler A."/>
            <person name="Daghino S."/>
            <person name="Barry K.W."/>
            <person name="Cichocki N."/>
            <person name="Clum A."/>
            <person name="Dockter R.B."/>
            <person name="Hainaut M."/>
            <person name="Kuo R.C."/>
            <person name="LaButti K."/>
            <person name="Lindahl B.D."/>
            <person name="Lindquist E.A."/>
            <person name="Lipzen A."/>
            <person name="Khouja H.R."/>
            <person name="Magnuson J."/>
            <person name="Murat C."/>
            <person name="Ohm R.A."/>
            <person name="Singer S.W."/>
            <person name="Spatafora J.W."/>
            <person name="Wang M."/>
            <person name="Veneault-Fourrey C."/>
            <person name="Henrissat B."/>
            <person name="Grigoriev I.V."/>
            <person name="Martin F.M."/>
            <person name="Perotto S."/>
        </authorList>
    </citation>
    <scope>NUCLEOTIDE SEQUENCE [LARGE SCALE GENOMIC DNA]</scope>
    <source>
        <strain evidence="13 14">ATCC 22711</strain>
    </source>
</reference>
<dbReference type="RefSeq" id="XP_024717898.1">
    <property type="nucleotide sequence ID" value="XM_024862977.1"/>
</dbReference>
<dbReference type="PANTHER" id="PTHR12753:SF0">
    <property type="entry name" value="ALPHA N-TERMINAL PROTEIN METHYLTRANSFERASE 1"/>
    <property type="match status" value="1"/>
</dbReference>
<evidence type="ECO:0000256" key="3">
    <source>
        <dbReference type="ARBA" id="ARBA00022679"/>
    </source>
</evidence>
<organism evidence="13 14">
    <name type="scientific">Amorphotheca resinae ATCC 22711</name>
    <dbReference type="NCBI Taxonomy" id="857342"/>
    <lineage>
        <taxon>Eukaryota</taxon>
        <taxon>Fungi</taxon>
        <taxon>Dikarya</taxon>
        <taxon>Ascomycota</taxon>
        <taxon>Pezizomycotina</taxon>
        <taxon>Leotiomycetes</taxon>
        <taxon>Helotiales</taxon>
        <taxon>Amorphothecaceae</taxon>
        <taxon>Amorphotheca</taxon>
    </lineage>
</organism>
<comment type="catalytic activity">
    <reaction evidence="10">
        <text>N-terminal L-alanyl-L-prolyl-L-lysyl-[protein] + 3 S-adenosyl-L-methionine = N-terminal N,N,N-trimethyl-L-alanyl-L-prolyl-L-lysyl-[protein] + 3 S-adenosyl-L-homocysteine + 3 H(+)</text>
        <dbReference type="Rhea" id="RHEA:54712"/>
        <dbReference type="Rhea" id="RHEA-COMP:13785"/>
        <dbReference type="Rhea" id="RHEA-COMP:13971"/>
        <dbReference type="ChEBI" id="CHEBI:15378"/>
        <dbReference type="ChEBI" id="CHEBI:57856"/>
        <dbReference type="ChEBI" id="CHEBI:59789"/>
        <dbReference type="ChEBI" id="CHEBI:138057"/>
        <dbReference type="ChEBI" id="CHEBI:138315"/>
        <dbReference type="EC" id="2.1.1.244"/>
    </reaction>
</comment>
<dbReference type="OrthoDB" id="1298661at2759"/>
<evidence type="ECO:0000256" key="10">
    <source>
        <dbReference type="ARBA" id="ARBA00048167"/>
    </source>
</evidence>